<dbReference type="RefSeq" id="WP_161005694.1">
    <property type="nucleotide sequence ID" value="NZ_WWCN01000003.1"/>
</dbReference>
<evidence type="ECO:0000313" key="2">
    <source>
        <dbReference type="Proteomes" id="UP000479335"/>
    </source>
</evidence>
<sequence length="245" mass="26752">MTQSQWGRKIGVLTPATNVTVENELWSMRVEPATIATARIIIDAVDWTAPDGLQRFVEGVNARLPETAKRLQCKPDSLLLGISSSNLWGGLEGNRQIKASIKADTGLDMTTPVDAMLAAQHTLKFTRIGVVTPYPAVADEKIVAFFKEFGVEVVAQKSLHCTNPIEIGDVSEAVLRECLREVNVPEAQALVQLGTDLRMASVAAQAEGWLGKPTLSVNATTWWHCLRSNDIRARISGWGQLLAEH</sequence>
<dbReference type="PIRSF" id="PIRSF015736">
    <property type="entry name" value="MI"/>
    <property type="match status" value="1"/>
</dbReference>
<dbReference type="Pfam" id="PF17645">
    <property type="entry name" value="Amdase"/>
    <property type="match status" value="1"/>
</dbReference>
<accession>A0A6L8K8G3</accession>
<dbReference type="InterPro" id="IPR053714">
    <property type="entry name" value="Iso_Racemase_Enz_sf"/>
</dbReference>
<keyword evidence="2" id="KW-1185">Reference proteome</keyword>
<dbReference type="InterPro" id="IPR026286">
    <property type="entry name" value="MaiA/AMDase"/>
</dbReference>
<reference evidence="1 2" key="1">
    <citation type="submission" date="2019-12" db="EMBL/GenBank/DDBJ databases">
        <title>Novel species isolated from a subtropical stream in China.</title>
        <authorList>
            <person name="Lu H."/>
        </authorList>
    </citation>
    <scope>NUCLEOTIDE SEQUENCE [LARGE SCALE GENOMIC DNA]</scope>
    <source>
        <strain evidence="1 2">FT135W</strain>
    </source>
</reference>
<name>A0A6L8K8G3_9BURK</name>
<dbReference type="EMBL" id="WWCN01000003">
    <property type="protein sequence ID" value="MYM22182.1"/>
    <property type="molecule type" value="Genomic_DNA"/>
</dbReference>
<dbReference type="Proteomes" id="UP000479335">
    <property type="component" value="Unassembled WGS sequence"/>
</dbReference>
<dbReference type="PANTHER" id="PTHR40267">
    <property type="entry name" value="BLR3294 PROTEIN"/>
    <property type="match status" value="1"/>
</dbReference>
<proteinExistence type="predicted"/>
<protein>
    <submittedName>
        <fullName evidence="1">Arylmalonate decarboxylase</fullName>
    </submittedName>
</protein>
<organism evidence="1 2">
    <name type="scientific">Duganella flavida</name>
    <dbReference type="NCBI Taxonomy" id="2692175"/>
    <lineage>
        <taxon>Bacteria</taxon>
        <taxon>Pseudomonadati</taxon>
        <taxon>Pseudomonadota</taxon>
        <taxon>Betaproteobacteria</taxon>
        <taxon>Burkholderiales</taxon>
        <taxon>Oxalobacteraceae</taxon>
        <taxon>Telluria group</taxon>
        <taxon>Duganella</taxon>
    </lineage>
</organism>
<dbReference type="Gene3D" id="3.40.50.12500">
    <property type="match status" value="1"/>
</dbReference>
<dbReference type="PANTHER" id="PTHR40267:SF1">
    <property type="entry name" value="BLR3294 PROTEIN"/>
    <property type="match status" value="1"/>
</dbReference>
<evidence type="ECO:0000313" key="1">
    <source>
        <dbReference type="EMBL" id="MYM22182.1"/>
    </source>
</evidence>
<dbReference type="AlphaFoldDB" id="A0A6L8K8G3"/>
<gene>
    <name evidence="1" type="ORF">GTP46_05950</name>
</gene>
<comment type="caution">
    <text evidence="1">The sequence shown here is derived from an EMBL/GenBank/DDBJ whole genome shotgun (WGS) entry which is preliminary data.</text>
</comment>